<dbReference type="PANTHER" id="PTHR30383:SF5">
    <property type="entry name" value="SGNH HYDROLASE-TYPE ESTERASE DOMAIN-CONTAINING PROTEIN"/>
    <property type="match status" value="1"/>
</dbReference>
<dbReference type="EMBL" id="JAHXCT010000008">
    <property type="protein sequence ID" value="MBW4770074.1"/>
    <property type="molecule type" value="Genomic_DNA"/>
</dbReference>
<comment type="caution">
    <text evidence="2">The sequence shown here is derived from an EMBL/GenBank/DDBJ whole genome shotgun (WGS) entry which is preliminary data.</text>
</comment>
<dbReference type="PANTHER" id="PTHR30383">
    <property type="entry name" value="THIOESTERASE 1/PROTEASE 1/LYSOPHOSPHOLIPASE L1"/>
    <property type="match status" value="1"/>
</dbReference>
<reference evidence="2 3" key="1">
    <citation type="submission" date="2021-07" db="EMBL/GenBank/DDBJ databases">
        <title>Genomic diversity and antimicrobial resistance of Prevotella spp. isolated from chronic lung disease airways.</title>
        <authorList>
            <person name="Webb K.A."/>
            <person name="Olagoke O.S."/>
            <person name="Baird T."/>
            <person name="Neill J."/>
            <person name="Pham A."/>
            <person name="Wells T.J."/>
            <person name="Ramsay K.A."/>
            <person name="Bell S.C."/>
            <person name="Sarovich D.S."/>
            <person name="Price E.P."/>
        </authorList>
    </citation>
    <scope>NUCLEOTIDE SEQUENCE [LARGE SCALE GENOMIC DNA]</scope>
    <source>
        <strain evidence="2 3">SCHI0011.S.12</strain>
    </source>
</reference>
<organism evidence="2 3">
    <name type="scientific">Hoylesella nanceiensis</name>
    <dbReference type="NCBI Taxonomy" id="425941"/>
    <lineage>
        <taxon>Bacteria</taxon>
        <taxon>Pseudomonadati</taxon>
        <taxon>Bacteroidota</taxon>
        <taxon>Bacteroidia</taxon>
        <taxon>Bacteroidales</taxon>
        <taxon>Prevotellaceae</taxon>
        <taxon>Hoylesella</taxon>
    </lineage>
</organism>
<dbReference type="Proteomes" id="UP000788426">
    <property type="component" value="Unassembled WGS sequence"/>
</dbReference>
<evidence type="ECO:0000313" key="3">
    <source>
        <dbReference type="Proteomes" id="UP000788426"/>
    </source>
</evidence>
<proteinExistence type="predicted"/>
<dbReference type="InterPro" id="IPR051532">
    <property type="entry name" value="Ester_Hydrolysis_Enzymes"/>
</dbReference>
<evidence type="ECO:0000259" key="1">
    <source>
        <dbReference type="Pfam" id="PF13472"/>
    </source>
</evidence>
<keyword evidence="3" id="KW-1185">Reference proteome</keyword>
<sequence>MRNIFIVFLLICGSLFSIVKAQKVTYQSTKHYRERVDKFAQMRPVDSLDVVMLGNSLTEMAGDWNVLLKAKRVRNRGISGDDAMGMLNRLQQITPGKPKAIFLMVGINDLSHDLTPNQVYDLCVKVISKITKDTPKTKLYVQSLLPIYEASGRWKTLEGKTNDIPRINELLKAYCEKNNISYINLFDKFVRHGTNEMRKELTSDGLHLSSFGYKIWSFELRKYFK</sequence>
<dbReference type="RefSeq" id="WP_219482302.1">
    <property type="nucleotide sequence ID" value="NZ_JAHXCT010000008.1"/>
</dbReference>
<gene>
    <name evidence="2" type="ORF">KZO38_09960</name>
</gene>
<name>A0ABS6YH67_9BACT</name>
<dbReference type="InterPro" id="IPR013830">
    <property type="entry name" value="SGNH_hydro"/>
</dbReference>
<evidence type="ECO:0000313" key="2">
    <source>
        <dbReference type="EMBL" id="MBW4770074.1"/>
    </source>
</evidence>
<dbReference type="Pfam" id="PF13472">
    <property type="entry name" value="Lipase_GDSL_2"/>
    <property type="match status" value="1"/>
</dbReference>
<protein>
    <submittedName>
        <fullName evidence="2">Serine acetyltransferase</fullName>
    </submittedName>
</protein>
<accession>A0ABS6YH67</accession>
<feature type="domain" description="SGNH hydrolase-type esterase" evidence="1">
    <location>
        <begin position="53"/>
        <end position="215"/>
    </location>
</feature>